<keyword evidence="1" id="KW-0808">Transferase</keyword>
<comment type="caution">
    <text evidence="1">The sequence shown here is derived from an EMBL/GenBank/DDBJ whole genome shotgun (WGS) entry which is preliminary data.</text>
</comment>
<evidence type="ECO:0000313" key="1">
    <source>
        <dbReference type="EMBL" id="MBT8766735.1"/>
    </source>
</evidence>
<dbReference type="EMBL" id="JAGTIS010000005">
    <property type="protein sequence ID" value="MBT8766735.1"/>
    <property type="molecule type" value="Genomic_DNA"/>
</dbReference>
<dbReference type="InterPro" id="IPR050509">
    <property type="entry name" value="CoA-transferase_III"/>
</dbReference>
<dbReference type="SUPFAM" id="SSF89796">
    <property type="entry name" value="CoA-transferase family III (CaiB/BaiF)"/>
    <property type="match status" value="1"/>
</dbReference>
<dbReference type="PANTHER" id="PTHR48228:SF5">
    <property type="entry name" value="ALPHA-METHYLACYL-COA RACEMASE"/>
    <property type="match status" value="1"/>
</dbReference>
<dbReference type="InterPro" id="IPR044855">
    <property type="entry name" value="CoA-Trfase_III_dom3_sf"/>
</dbReference>
<proteinExistence type="predicted"/>
<dbReference type="InterPro" id="IPR023606">
    <property type="entry name" value="CoA-Trfase_III_dom_1_sf"/>
</dbReference>
<dbReference type="RefSeq" id="WP_215374047.1">
    <property type="nucleotide sequence ID" value="NZ_JAGTIS010000005.1"/>
</dbReference>
<protein>
    <submittedName>
        <fullName evidence="1">CoA transferase</fullName>
    </submittedName>
</protein>
<organism evidence="1 2">
    <name type="scientific">Metapseudomonas boanensis</name>
    <dbReference type="NCBI Taxonomy" id="2822138"/>
    <lineage>
        <taxon>Bacteria</taxon>
        <taxon>Pseudomonadati</taxon>
        <taxon>Pseudomonadota</taxon>
        <taxon>Gammaproteobacteria</taxon>
        <taxon>Pseudomonadales</taxon>
        <taxon>Pseudomonadaceae</taxon>
        <taxon>Metapseudomonas</taxon>
    </lineage>
</organism>
<dbReference type="GO" id="GO:0016740">
    <property type="term" value="F:transferase activity"/>
    <property type="evidence" value="ECO:0007669"/>
    <property type="project" value="UniProtKB-KW"/>
</dbReference>
<sequence>MSGYDFLNGVRVLEVAQLGPSSLGGYLADMGAEVIKVEGADGDPVRRSGQYAVGAPDGLSFLHLRWNRGKRSLGLNLKHPEGAAIFRQLASQADVVIEGMRAGVLERLGLGYKALRELNPRLVFCSISGLGSSGPYHTQGSHGPSFDAFGALSSANPYALPPEQQAEAGAVPVGMHAMGLNGALGTLSALLRAQRTGQGAYIEVSGAESAAHWLPDAANSRLNAEVLHERPGFLNSQKRMAGWPRLSAYRTRDGRGIFFQGLFPKFWNRFCEVVERPDLPLIYQQVADSGAADEAVQAALAELFASRDYADWMALFVEHDIPAGPANSADTLVQDPHFLARDNVYEVEQPGAGRLRLSSSPVKTTGQSFAPAAAPEQWQDSAALLRECLGLDDETLARLRNSEAIYLQPAD</sequence>
<dbReference type="Proteomes" id="UP001519667">
    <property type="component" value="Unassembled WGS sequence"/>
</dbReference>
<reference evidence="1 2" key="1">
    <citation type="submission" date="2021-04" db="EMBL/GenBank/DDBJ databases">
        <title>Pseudomonas boanensis sp. nov., a bacterium isolated from river water used for household purposes in Boane District, Mozambique.</title>
        <authorList>
            <person name="Nicklasson M."/>
            <person name="Martin-Rodriguez A.J."/>
            <person name="Thorell K."/>
            <person name="Neves L."/>
            <person name="Mussagy A."/>
            <person name="Rydberg H.A."/>
            <person name="Hernroth B."/>
            <person name="Svensson-Stadler L."/>
            <person name="Sjoling A."/>
        </authorList>
    </citation>
    <scope>NUCLEOTIDE SEQUENCE [LARGE SCALE GENOMIC DNA]</scope>
    <source>
        <strain evidence="1 2">DB1</strain>
    </source>
</reference>
<keyword evidence="2" id="KW-1185">Reference proteome</keyword>
<dbReference type="Pfam" id="PF02515">
    <property type="entry name" value="CoA_transf_3"/>
    <property type="match status" value="1"/>
</dbReference>
<gene>
    <name evidence="1" type="ORF">J7302_11465</name>
</gene>
<dbReference type="PANTHER" id="PTHR48228">
    <property type="entry name" value="SUCCINYL-COA--D-CITRAMALATE COA-TRANSFERASE"/>
    <property type="match status" value="1"/>
</dbReference>
<name>A0ABS5XGB0_9GAMM</name>
<dbReference type="Gene3D" id="3.30.1540.10">
    <property type="entry name" value="formyl-coa transferase, domain 3"/>
    <property type="match status" value="1"/>
</dbReference>
<evidence type="ECO:0000313" key="2">
    <source>
        <dbReference type="Proteomes" id="UP001519667"/>
    </source>
</evidence>
<dbReference type="InterPro" id="IPR003673">
    <property type="entry name" value="CoA-Trfase_fam_III"/>
</dbReference>
<accession>A0ABS5XGB0</accession>
<dbReference type="Gene3D" id="3.40.50.10540">
    <property type="entry name" value="Crotonobetainyl-coa:carnitine coa-transferase, domain 1"/>
    <property type="match status" value="1"/>
</dbReference>